<protein>
    <submittedName>
        <fullName evidence="2">Putative pyrroloquinoline-quinone binding quinoprotein</fullName>
    </submittedName>
</protein>
<sequence>MTYRGKLRKQCMVVLAAVGAVLATAAAPAQAAPSTTSDAVPSFNGTVLAVAYSGSTVYIGGDFTSAIVKGKSYPRTRLAAVNAYTGELLPWAPTADARVKAIALNGTSVYIGGEFNYVSGQKRDSLARLDATSGAVSTTFKHAIDGKPYALAAANGRLYVGGTITKVSGQVRTRLAAFDLATGALDAAWKPIVDDQVEALATASGRVYVGGKFHKVNSTSGYDRLVALDPASAAIVTGFKPKPAVIVFAIAVTADSVYTAHGGQGGTAAAYTLTGGKRWSATFDGDAQAVTTLGDTVYVGGHFDHACRTTRTGTQGVCLDGQDDRVKLAALAVDDGHLRDWAANMNGIEGVLTLANNPALDAFAAGGAFTTINGVSQKRFAQFS</sequence>
<dbReference type="EMBL" id="PVZG01000007">
    <property type="protein sequence ID" value="PRY28988.1"/>
    <property type="molecule type" value="Genomic_DNA"/>
</dbReference>
<evidence type="ECO:0000313" key="3">
    <source>
        <dbReference type="Proteomes" id="UP000239209"/>
    </source>
</evidence>
<dbReference type="InterPro" id="IPR011047">
    <property type="entry name" value="Quinoprotein_ADH-like_sf"/>
</dbReference>
<accession>A0A2T0S6E1</accession>
<feature type="chain" id="PRO_5015697660" evidence="1">
    <location>
        <begin position="32"/>
        <end position="384"/>
    </location>
</feature>
<dbReference type="Proteomes" id="UP000239209">
    <property type="component" value="Unassembled WGS sequence"/>
</dbReference>
<dbReference type="InterPro" id="IPR015943">
    <property type="entry name" value="WD40/YVTN_repeat-like_dom_sf"/>
</dbReference>
<dbReference type="Pfam" id="PF17164">
    <property type="entry name" value="DUF5122"/>
    <property type="match status" value="2"/>
</dbReference>
<feature type="signal peptide" evidence="1">
    <location>
        <begin position="1"/>
        <end position="31"/>
    </location>
</feature>
<evidence type="ECO:0000256" key="1">
    <source>
        <dbReference type="SAM" id="SignalP"/>
    </source>
</evidence>
<dbReference type="SUPFAM" id="SSF50998">
    <property type="entry name" value="Quinoprotein alcohol dehydrogenase-like"/>
    <property type="match status" value="1"/>
</dbReference>
<proteinExistence type="predicted"/>
<gene>
    <name evidence="2" type="ORF">CLV70_107297</name>
</gene>
<dbReference type="Gene3D" id="2.130.10.10">
    <property type="entry name" value="YVTN repeat-like/Quinoprotein amine dehydrogenase"/>
    <property type="match status" value="1"/>
</dbReference>
<evidence type="ECO:0000313" key="2">
    <source>
        <dbReference type="EMBL" id="PRY28988.1"/>
    </source>
</evidence>
<keyword evidence="1" id="KW-0732">Signal</keyword>
<organism evidence="2 3">
    <name type="scientific">Pseudosporangium ferrugineum</name>
    <dbReference type="NCBI Taxonomy" id="439699"/>
    <lineage>
        <taxon>Bacteria</taxon>
        <taxon>Bacillati</taxon>
        <taxon>Actinomycetota</taxon>
        <taxon>Actinomycetes</taxon>
        <taxon>Micromonosporales</taxon>
        <taxon>Micromonosporaceae</taxon>
        <taxon>Pseudosporangium</taxon>
    </lineage>
</organism>
<dbReference type="InterPro" id="IPR013431">
    <property type="entry name" value="Delta_60_rpt"/>
</dbReference>
<comment type="caution">
    <text evidence="2">The sequence shown here is derived from an EMBL/GenBank/DDBJ whole genome shotgun (WGS) entry which is preliminary data.</text>
</comment>
<name>A0A2T0S6E1_9ACTN</name>
<dbReference type="AlphaFoldDB" id="A0A2T0S6E1"/>
<keyword evidence="3" id="KW-1185">Reference proteome</keyword>
<reference evidence="2 3" key="1">
    <citation type="submission" date="2018-03" db="EMBL/GenBank/DDBJ databases">
        <title>Genomic Encyclopedia of Archaeal and Bacterial Type Strains, Phase II (KMG-II): from individual species to whole genera.</title>
        <authorList>
            <person name="Goeker M."/>
        </authorList>
    </citation>
    <scope>NUCLEOTIDE SEQUENCE [LARGE SCALE GENOMIC DNA]</scope>
    <source>
        <strain evidence="2 3">DSM 45348</strain>
    </source>
</reference>
<dbReference type="RefSeq" id="WP_245908288.1">
    <property type="nucleotide sequence ID" value="NZ_PVZG01000007.1"/>
</dbReference>